<feature type="region of interest" description="Disordered" evidence="1">
    <location>
        <begin position="1"/>
        <end position="29"/>
    </location>
</feature>
<keyword evidence="3" id="KW-1185">Reference proteome</keyword>
<name>A0AAN7DVW3_QUERU</name>
<gene>
    <name evidence="2" type="ORF">RGQ29_032678</name>
</gene>
<evidence type="ECO:0000256" key="1">
    <source>
        <dbReference type="SAM" id="MobiDB-lite"/>
    </source>
</evidence>
<evidence type="ECO:0000313" key="2">
    <source>
        <dbReference type="EMBL" id="KAK4550926.1"/>
    </source>
</evidence>
<evidence type="ECO:0000313" key="3">
    <source>
        <dbReference type="Proteomes" id="UP001324115"/>
    </source>
</evidence>
<sequence>MAVSSCLHSPHLHQTSVTKTKNKKQKIPSSEISSCWIFFSFSVDGLVKGLLASFVTWISQMPQFILESEIPKVLTQNLIFIFFLQECLIFFF</sequence>
<dbReference type="AlphaFoldDB" id="A0AAN7DVW3"/>
<comment type="caution">
    <text evidence="2">The sequence shown here is derived from an EMBL/GenBank/DDBJ whole genome shotgun (WGS) entry which is preliminary data.</text>
</comment>
<protein>
    <submittedName>
        <fullName evidence="2">Uncharacterized protein</fullName>
    </submittedName>
</protein>
<dbReference type="Proteomes" id="UP001324115">
    <property type="component" value="Unassembled WGS sequence"/>
</dbReference>
<proteinExistence type="predicted"/>
<organism evidence="2 3">
    <name type="scientific">Quercus rubra</name>
    <name type="common">Northern red oak</name>
    <name type="synonym">Quercus borealis</name>
    <dbReference type="NCBI Taxonomy" id="3512"/>
    <lineage>
        <taxon>Eukaryota</taxon>
        <taxon>Viridiplantae</taxon>
        <taxon>Streptophyta</taxon>
        <taxon>Embryophyta</taxon>
        <taxon>Tracheophyta</taxon>
        <taxon>Spermatophyta</taxon>
        <taxon>Magnoliopsida</taxon>
        <taxon>eudicotyledons</taxon>
        <taxon>Gunneridae</taxon>
        <taxon>Pentapetalae</taxon>
        <taxon>rosids</taxon>
        <taxon>fabids</taxon>
        <taxon>Fagales</taxon>
        <taxon>Fagaceae</taxon>
        <taxon>Quercus</taxon>
    </lineage>
</organism>
<accession>A0AAN7DVW3</accession>
<reference evidence="2 3" key="1">
    <citation type="journal article" date="2023" name="G3 (Bethesda)">
        <title>A haplotype-resolved chromosome-scale genome for Quercus rubra L. provides insights into the genetics of adaptive traits for red oak species.</title>
        <authorList>
            <person name="Kapoor B."/>
            <person name="Jenkins J."/>
            <person name="Schmutz J."/>
            <person name="Zhebentyayeva T."/>
            <person name="Kuelheim C."/>
            <person name="Coggeshall M."/>
            <person name="Heim C."/>
            <person name="Lasky J.R."/>
            <person name="Leites L."/>
            <person name="Islam-Faridi N."/>
            <person name="Romero-Severson J."/>
            <person name="DeLeo V.L."/>
            <person name="Lucas S.M."/>
            <person name="Lazic D."/>
            <person name="Gailing O."/>
            <person name="Carlson J."/>
            <person name="Staton M."/>
        </authorList>
    </citation>
    <scope>NUCLEOTIDE SEQUENCE [LARGE SCALE GENOMIC DNA]</scope>
    <source>
        <strain evidence="2">Pseudo-F2</strain>
    </source>
</reference>
<dbReference type="EMBL" id="JAXUIC010000156">
    <property type="protein sequence ID" value="KAK4550926.1"/>
    <property type="molecule type" value="Genomic_DNA"/>
</dbReference>